<evidence type="ECO:0000256" key="12">
    <source>
        <dbReference type="PIRSR" id="PIRSR606689-2"/>
    </source>
</evidence>
<name>A0A814GUY1_9BILA</name>
<sequence length="228" mass="26166">MGLSHQKPVVSPHENRKPAIIFITGQRSAGKSTILNMTKFGKFDSTILTIGIDMQKLDFDNISLTVLDEGGRSRSRASRYIHYRRMSGLIFVIDSTDRESIDETCKELYAISNEEDLRNKSILIFANKQDLPNAMTFDELYEKLNLTKLNTNIKWHLQLSSAIQNQGLHEGFQWLAKSLLENIDPKQSVKDITKLTNNFTSKSNLINFNTFLRKLIQFDSKFILSRFA</sequence>
<comment type="subcellular location">
    <subcellularLocation>
        <location evidence="1">Golgi apparatus</location>
    </subcellularLocation>
</comment>
<evidence type="ECO:0000256" key="11">
    <source>
        <dbReference type="PIRSR" id="PIRSR606689-1"/>
    </source>
</evidence>
<feature type="binding site" evidence="12">
    <location>
        <position position="32"/>
    </location>
    <ligand>
        <name>Mg(2+)</name>
        <dbReference type="ChEBI" id="CHEBI:18420"/>
    </ligand>
</feature>
<keyword evidence="10" id="KW-0449">Lipoprotein</keyword>
<dbReference type="GO" id="GO:0005525">
    <property type="term" value="F:GTP binding"/>
    <property type="evidence" value="ECO:0007669"/>
    <property type="project" value="UniProtKB-KW"/>
</dbReference>
<keyword evidence="6" id="KW-0931">ER-Golgi transport</keyword>
<reference evidence="14" key="1">
    <citation type="submission" date="2021-02" db="EMBL/GenBank/DDBJ databases">
        <authorList>
            <person name="Nowell W R."/>
        </authorList>
    </citation>
    <scope>NUCLEOTIDE SEQUENCE</scope>
</reference>
<dbReference type="SMART" id="SM00177">
    <property type="entry name" value="ARF"/>
    <property type="match status" value="1"/>
</dbReference>
<evidence type="ECO:0000256" key="10">
    <source>
        <dbReference type="ARBA" id="ARBA00023288"/>
    </source>
</evidence>
<accession>A0A814GUY1</accession>
<evidence type="ECO:0000256" key="6">
    <source>
        <dbReference type="ARBA" id="ARBA00022892"/>
    </source>
</evidence>
<keyword evidence="7" id="KW-0653">Protein transport</keyword>
<evidence type="ECO:0000256" key="1">
    <source>
        <dbReference type="ARBA" id="ARBA00004555"/>
    </source>
</evidence>
<dbReference type="AlphaFoldDB" id="A0A814GUY1"/>
<keyword evidence="15" id="KW-1185">Reference proteome</keyword>
<evidence type="ECO:0000256" key="3">
    <source>
        <dbReference type="ARBA" id="ARBA00022448"/>
    </source>
</evidence>
<dbReference type="InterPro" id="IPR005225">
    <property type="entry name" value="Small_GTP-bd"/>
</dbReference>
<comment type="caution">
    <text evidence="14">The sequence shown here is derived from an EMBL/GenBank/DDBJ whole genome shotgun (WGS) entry which is preliminary data.</text>
</comment>
<dbReference type="Pfam" id="PF00025">
    <property type="entry name" value="Arf"/>
    <property type="match status" value="1"/>
</dbReference>
<keyword evidence="4" id="KW-0519">Myristate</keyword>
<evidence type="ECO:0000256" key="13">
    <source>
        <dbReference type="RuleBase" id="RU003925"/>
    </source>
</evidence>
<dbReference type="CDD" id="cd00878">
    <property type="entry name" value="Arf_Arl"/>
    <property type="match status" value="1"/>
</dbReference>
<evidence type="ECO:0000256" key="7">
    <source>
        <dbReference type="ARBA" id="ARBA00022927"/>
    </source>
</evidence>
<dbReference type="InterPro" id="IPR024156">
    <property type="entry name" value="Small_GTPase_ARF"/>
</dbReference>
<dbReference type="PROSITE" id="PS51417">
    <property type="entry name" value="ARF"/>
    <property type="match status" value="1"/>
</dbReference>
<dbReference type="EMBL" id="CAJNOL010000314">
    <property type="protein sequence ID" value="CAF1001190.1"/>
    <property type="molecule type" value="Genomic_DNA"/>
</dbReference>
<dbReference type="SUPFAM" id="SSF52540">
    <property type="entry name" value="P-loop containing nucleoside triphosphate hydrolases"/>
    <property type="match status" value="1"/>
</dbReference>
<evidence type="ECO:0000313" key="14">
    <source>
        <dbReference type="EMBL" id="CAF1001190.1"/>
    </source>
</evidence>
<feature type="binding site" evidence="12">
    <location>
        <position position="49"/>
    </location>
    <ligand>
        <name>Mg(2+)</name>
        <dbReference type="ChEBI" id="CHEBI:18420"/>
    </ligand>
</feature>
<keyword evidence="5 11" id="KW-0547">Nucleotide-binding</keyword>
<dbReference type="GO" id="GO:0015031">
    <property type="term" value="P:protein transport"/>
    <property type="evidence" value="ECO:0007669"/>
    <property type="project" value="UniProtKB-KW"/>
</dbReference>
<feature type="binding site" evidence="11">
    <location>
        <position position="71"/>
    </location>
    <ligand>
        <name>GTP</name>
        <dbReference type="ChEBI" id="CHEBI:37565"/>
    </ligand>
</feature>
<dbReference type="GO" id="GO:0016192">
    <property type="term" value="P:vesicle-mediated transport"/>
    <property type="evidence" value="ECO:0007669"/>
    <property type="project" value="UniProtKB-KW"/>
</dbReference>
<evidence type="ECO:0000256" key="4">
    <source>
        <dbReference type="ARBA" id="ARBA00022707"/>
    </source>
</evidence>
<proteinExistence type="inferred from homology"/>
<dbReference type="Gene3D" id="3.40.50.300">
    <property type="entry name" value="P-loop containing nucleotide triphosphate hydrolases"/>
    <property type="match status" value="1"/>
</dbReference>
<comment type="similarity">
    <text evidence="2 13">Belongs to the small GTPase superfamily. Arf family.</text>
</comment>
<feature type="binding site" evidence="11">
    <location>
        <begin position="127"/>
        <end position="130"/>
    </location>
    <ligand>
        <name>GTP</name>
        <dbReference type="ChEBI" id="CHEBI:37565"/>
    </ligand>
</feature>
<gene>
    <name evidence="14" type="ORF">JXQ802_LOCUS14183</name>
</gene>
<dbReference type="GO" id="GO:0003924">
    <property type="term" value="F:GTPase activity"/>
    <property type="evidence" value="ECO:0007669"/>
    <property type="project" value="InterPro"/>
</dbReference>
<dbReference type="GO" id="GO:0005794">
    <property type="term" value="C:Golgi apparatus"/>
    <property type="evidence" value="ECO:0007669"/>
    <property type="project" value="UniProtKB-SubCell"/>
</dbReference>
<dbReference type="GO" id="GO:0046872">
    <property type="term" value="F:metal ion binding"/>
    <property type="evidence" value="ECO:0007669"/>
    <property type="project" value="UniProtKB-KW"/>
</dbReference>
<organism evidence="14 15">
    <name type="scientific">Rotaria sordida</name>
    <dbReference type="NCBI Taxonomy" id="392033"/>
    <lineage>
        <taxon>Eukaryota</taxon>
        <taxon>Metazoa</taxon>
        <taxon>Spiralia</taxon>
        <taxon>Gnathifera</taxon>
        <taxon>Rotifera</taxon>
        <taxon>Eurotatoria</taxon>
        <taxon>Bdelloidea</taxon>
        <taxon>Philodinida</taxon>
        <taxon>Philodinidae</taxon>
        <taxon>Rotaria</taxon>
    </lineage>
</organism>
<evidence type="ECO:0000256" key="5">
    <source>
        <dbReference type="ARBA" id="ARBA00022741"/>
    </source>
</evidence>
<keyword evidence="3" id="KW-0813">Transport</keyword>
<dbReference type="PRINTS" id="PR00328">
    <property type="entry name" value="SAR1GTPBP"/>
</dbReference>
<dbReference type="PROSITE" id="PS51419">
    <property type="entry name" value="RAB"/>
    <property type="match status" value="1"/>
</dbReference>
<dbReference type="Proteomes" id="UP000663870">
    <property type="component" value="Unassembled WGS sequence"/>
</dbReference>
<dbReference type="NCBIfam" id="TIGR00231">
    <property type="entry name" value="small_GTP"/>
    <property type="match status" value="1"/>
</dbReference>
<dbReference type="InterPro" id="IPR006689">
    <property type="entry name" value="Small_GTPase_ARF/SAR"/>
</dbReference>
<dbReference type="SMART" id="SM00178">
    <property type="entry name" value="SAR"/>
    <property type="match status" value="1"/>
</dbReference>
<protein>
    <submittedName>
        <fullName evidence="14">Uncharacterized protein</fullName>
    </submittedName>
</protein>
<dbReference type="SMART" id="SM00175">
    <property type="entry name" value="RAB"/>
    <property type="match status" value="1"/>
</dbReference>
<evidence type="ECO:0000256" key="2">
    <source>
        <dbReference type="ARBA" id="ARBA00010290"/>
    </source>
</evidence>
<keyword evidence="9 11" id="KW-0342">GTP-binding</keyword>
<keyword evidence="8" id="KW-0333">Golgi apparatus</keyword>
<dbReference type="InterPro" id="IPR027417">
    <property type="entry name" value="P-loop_NTPase"/>
</dbReference>
<evidence type="ECO:0000256" key="9">
    <source>
        <dbReference type="ARBA" id="ARBA00023134"/>
    </source>
</evidence>
<keyword evidence="12" id="KW-0460">Magnesium</keyword>
<evidence type="ECO:0000313" key="15">
    <source>
        <dbReference type="Proteomes" id="UP000663870"/>
    </source>
</evidence>
<dbReference type="FunFam" id="3.40.50.300:FF:003500">
    <property type="entry name" value="ADP-ribosylation factor 1"/>
    <property type="match status" value="1"/>
</dbReference>
<dbReference type="PANTHER" id="PTHR11711">
    <property type="entry name" value="ADP RIBOSYLATION FACTOR-RELATED"/>
    <property type="match status" value="1"/>
</dbReference>
<keyword evidence="12" id="KW-0479">Metal-binding</keyword>
<evidence type="ECO:0000256" key="8">
    <source>
        <dbReference type="ARBA" id="ARBA00023034"/>
    </source>
</evidence>
<feature type="binding site" evidence="11">
    <location>
        <begin position="25"/>
        <end position="32"/>
    </location>
    <ligand>
        <name>GTP</name>
        <dbReference type="ChEBI" id="CHEBI:37565"/>
    </ligand>
</feature>